<dbReference type="AlphaFoldDB" id="A0AAW4X347"/>
<evidence type="ECO:0000256" key="1">
    <source>
        <dbReference type="ARBA" id="ARBA00000085"/>
    </source>
</evidence>
<evidence type="ECO:0000256" key="5">
    <source>
        <dbReference type="ARBA" id="ARBA00022679"/>
    </source>
</evidence>
<reference evidence="13" key="1">
    <citation type="submission" date="2021-10" db="EMBL/GenBank/DDBJ databases">
        <title>Evolutionary history and lifestyle of the vertebrate symbiont Limosilactobacillus reuteri.</title>
        <authorList>
            <person name="Zheng J."/>
            <person name="Li F."/>
            <person name="Gaenzle M."/>
            <person name="Walter J."/>
        </authorList>
    </citation>
    <scope>NUCLEOTIDE SEQUENCE</scope>
    <source>
        <strain evidence="13">GQ_1_3_1</strain>
    </source>
</reference>
<dbReference type="InterPro" id="IPR036890">
    <property type="entry name" value="HATPase_C_sf"/>
</dbReference>
<dbReference type="SUPFAM" id="SSF55874">
    <property type="entry name" value="ATPase domain of HSP90 chaperone/DNA topoisomerase II/histidine kinase"/>
    <property type="match status" value="1"/>
</dbReference>
<evidence type="ECO:0000256" key="7">
    <source>
        <dbReference type="ARBA" id="ARBA00022777"/>
    </source>
</evidence>
<feature type="domain" description="Histidine kinase" evidence="12">
    <location>
        <begin position="119"/>
        <end position="321"/>
    </location>
</feature>
<dbReference type="PROSITE" id="PS50109">
    <property type="entry name" value="HIS_KIN"/>
    <property type="match status" value="1"/>
</dbReference>
<evidence type="ECO:0000256" key="9">
    <source>
        <dbReference type="ARBA" id="ARBA00023012"/>
    </source>
</evidence>
<keyword evidence="7 13" id="KW-0418">Kinase</keyword>
<evidence type="ECO:0000256" key="10">
    <source>
        <dbReference type="ARBA" id="ARBA00023136"/>
    </source>
</evidence>
<dbReference type="Gene3D" id="3.30.565.10">
    <property type="entry name" value="Histidine kinase-like ATPase, C-terminal domain"/>
    <property type="match status" value="1"/>
</dbReference>
<keyword evidence="5" id="KW-0808">Transferase</keyword>
<keyword evidence="6 11" id="KW-0812">Transmembrane</keyword>
<keyword evidence="8 11" id="KW-1133">Transmembrane helix</keyword>
<evidence type="ECO:0000256" key="3">
    <source>
        <dbReference type="ARBA" id="ARBA00012438"/>
    </source>
</evidence>
<dbReference type="Pfam" id="PF02518">
    <property type="entry name" value="HATPase_c"/>
    <property type="match status" value="1"/>
</dbReference>
<feature type="transmembrane region" description="Helical" evidence="11">
    <location>
        <begin position="12"/>
        <end position="35"/>
    </location>
</feature>
<dbReference type="SMART" id="SM00387">
    <property type="entry name" value="HATPase_c"/>
    <property type="match status" value="1"/>
</dbReference>
<protein>
    <recommendedName>
        <fullName evidence="3">histidine kinase</fullName>
        <ecNumber evidence="3">2.7.13.3</ecNumber>
    </recommendedName>
</protein>
<dbReference type="GO" id="GO:0005886">
    <property type="term" value="C:plasma membrane"/>
    <property type="evidence" value="ECO:0007669"/>
    <property type="project" value="UniProtKB-SubCell"/>
</dbReference>
<feature type="transmembrane region" description="Helical" evidence="11">
    <location>
        <begin position="47"/>
        <end position="65"/>
    </location>
</feature>
<evidence type="ECO:0000256" key="8">
    <source>
        <dbReference type="ARBA" id="ARBA00022989"/>
    </source>
</evidence>
<dbReference type="PANTHER" id="PTHR45453:SF2">
    <property type="entry name" value="HISTIDINE KINASE"/>
    <property type="match status" value="1"/>
</dbReference>
<keyword evidence="10 11" id="KW-0472">Membrane</keyword>
<dbReference type="InterPro" id="IPR005467">
    <property type="entry name" value="His_kinase_dom"/>
</dbReference>
<organism evidence="13 14">
    <name type="scientific">Limosilactobacillus reuteri</name>
    <name type="common">Lactobacillus reuteri</name>
    <dbReference type="NCBI Taxonomy" id="1598"/>
    <lineage>
        <taxon>Bacteria</taxon>
        <taxon>Bacillati</taxon>
        <taxon>Bacillota</taxon>
        <taxon>Bacilli</taxon>
        <taxon>Lactobacillales</taxon>
        <taxon>Lactobacillaceae</taxon>
        <taxon>Limosilactobacillus</taxon>
    </lineage>
</organism>
<keyword evidence="9" id="KW-0902">Two-component regulatory system</keyword>
<evidence type="ECO:0000313" key="13">
    <source>
        <dbReference type="EMBL" id="MCC4476794.1"/>
    </source>
</evidence>
<dbReference type="RefSeq" id="WP_228340662.1">
    <property type="nucleotide sequence ID" value="NZ_JAJGWA010000042.1"/>
</dbReference>
<dbReference type="Proteomes" id="UP001198026">
    <property type="component" value="Unassembled WGS sequence"/>
</dbReference>
<dbReference type="EC" id="2.7.13.3" evidence="3"/>
<gene>
    <name evidence="13" type="ORF">LMB76_00695</name>
</gene>
<evidence type="ECO:0000256" key="11">
    <source>
        <dbReference type="SAM" id="Phobius"/>
    </source>
</evidence>
<evidence type="ECO:0000256" key="2">
    <source>
        <dbReference type="ARBA" id="ARBA00004651"/>
    </source>
</evidence>
<dbReference type="InterPro" id="IPR050351">
    <property type="entry name" value="BphY/WalK/GraS-like"/>
</dbReference>
<evidence type="ECO:0000313" key="14">
    <source>
        <dbReference type="Proteomes" id="UP001198026"/>
    </source>
</evidence>
<accession>A0AAW4X347</accession>
<evidence type="ECO:0000256" key="6">
    <source>
        <dbReference type="ARBA" id="ARBA00022692"/>
    </source>
</evidence>
<comment type="caution">
    <text evidence="13">The sequence shown here is derived from an EMBL/GenBank/DDBJ whole genome shotgun (WGS) entry which is preliminary data.</text>
</comment>
<dbReference type="InterPro" id="IPR003594">
    <property type="entry name" value="HATPase_dom"/>
</dbReference>
<dbReference type="GO" id="GO:0004721">
    <property type="term" value="F:phosphoprotein phosphatase activity"/>
    <property type="evidence" value="ECO:0007669"/>
    <property type="project" value="TreeGrafter"/>
</dbReference>
<sequence length="326" mass="37295">MNKRYFKLFWRSILLLTIGYLFLLGLIGLLVILYNLPTVFWGDVIRFSLPFFIVWLTGSGAIKYYRLRHLNISQLDKFTPTNMTEGKLVELLQDEQAKNIDTIRQLQATQHEQLDHLELFTHEIKNYLTSLNAAAENSPTVASTEVKKNIHQANYYLNLLLNDERLAINNHDYDFQWIDIANLINNILQQNSAVFIHKQLIPELTGLDGIKVLTDRKWLHFCIEQLLSNAIKYSSPNSIINISWEMNSLRIADHGCGISMNDLPRIFDNGFTGKNGHRTTAATGMGLYLVKKVTEYLNFKVSISSVQSQGTTAILSFLPDNIRSSN</sequence>
<dbReference type="GO" id="GO:0000155">
    <property type="term" value="F:phosphorelay sensor kinase activity"/>
    <property type="evidence" value="ECO:0007669"/>
    <property type="project" value="TreeGrafter"/>
</dbReference>
<comment type="catalytic activity">
    <reaction evidence="1">
        <text>ATP + protein L-histidine = ADP + protein N-phospho-L-histidine.</text>
        <dbReference type="EC" id="2.7.13.3"/>
    </reaction>
</comment>
<keyword evidence="4" id="KW-1003">Cell membrane</keyword>
<comment type="subcellular location">
    <subcellularLocation>
        <location evidence="2">Cell membrane</location>
        <topology evidence="2">Multi-pass membrane protein</topology>
    </subcellularLocation>
</comment>
<dbReference type="EMBL" id="JAJGWB010000044">
    <property type="protein sequence ID" value="MCC4476794.1"/>
    <property type="molecule type" value="Genomic_DNA"/>
</dbReference>
<dbReference type="PANTHER" id="PTHR45453">
    <property type="entry name" value="PHOSPHATE REGULON SENSOR PROTEIN PHOR"/>
    <property type="match status" value="1"/>
</dbReference>
<evidence type="ECO:0000259" key="12">
    <source>
        <dbReference type="PROSITE" id="PS50109"/>
    </source>
</evidence>
<name>A0AAW4X347_LIMRT</name>
<dbReference type="GO" id="GO:0016036">
    <property type="term" value="P:cellular response to phosphate starvation"/>
    <property type="evidence" value="ECO:0007669"/>
    <property type="project" value="TreeGrafter"/>
</dbReference>
<proteinExistence type="predicted"/>
<evidence type="ECO:0000256" key="4">
    <source>
        <dbReference type="ARBA" id="ARBA00022475"/>
    </source>
</evidence>